<dbReference type="GO" id="GO:0009279">
    <property type="term" value="C:cell outer membrane"/>
    <property type="evidence" value="ECO:0007669"/>
    <property type="project" value="UniProtKB-SubCell"/>
</dbReference>
<sequence length="352" mass="39097">MTLPGRFAQKRHGCRNSLLRAAAANVPCRRAPSVLAALLLTASGAVHAQEFSLLGGVSRGIGEHTYTWAASYEEGLGEYFAASFAWLNEGHVTGHHRDGQLAQGWVRLPLAGRRLVFSAGIGPYRYFDTSTEQGGSYSDLHGWGVVYSLRAQYYMSNRWIAQMQLNRVQVQRGPNTNSAMIGVAYQLDAPDVPGPRDWAPSRSTRVTGNEVTAYLGETVVNSTDSETSLAAAFEYRRGIAKYFDWTVGYLHEGNTNLVRRDGLTTQLWATRAFFDDRLTLGLGAGIYFAVRQQSNTDVTGDNDTDDRFAGIVSMSASYRFGERWTTRLTWNRIVTRYNRDTDVILAGVGYRF</sequence>
<reference evidence="3" key="1">
    <citation type="submission" date="2016-01" db="EMBL/GenBank/DDBJ databases">
        <authorList>
            <person name="Peeters C."/>
        </authorList>
    </citation>
    <scope>NUCLEOTIDE SEQUENCE [LARGE SCALE GENOMIC DNA]</scope>
    <source>
        <strain evidence="3">LMG 22940</strain>
    </source>
</reference>
<dbReference type="Proteomes" id="UP000054770">
    <property type="component" value="Unassembled WGS sequence"/>
</dbReference>
<feature type="signal peptide" evidence="2">
    <location>
        <begin position="1"/>
        <end position="48"/>
    </location>
</feature>
<feature type="chain" id="PRO_5011108814" description="Outer membrane protein beta-barrel domain-containing protein" evidence="2">
    <location>
        <begin position="49"/>
        <end position="352"/>
    </location>
</feature>
<organism evidence="3 4">
    <name type="scientific">Caballeronia choica</name>
    <dbReference type="NCBI Taxonomy" id="326476"/>
    <lineage>
        <taxon>Bacteria</taxon>
        <taxon>Pseudomonadati</taxon>
        <taxon>Pseudomonadota</taxon>
        <taxon>Betaproteobacteria</taxon>
        <taxon>Burkholderiales</taxon>
        <taxon>Burkholderiaceae</taxon>
        <taxon>Caballeronia</taxon>
    </lineage>
</organism>
<protein>
    <recommendedName>
        <fullName evidence="5">Outer membrane protein beta-barrel domain-containing protein</fullName>
    </recommendedName>
</protein>
<dbReference type="SUPFAM" id="SSF56925">
    <property type="entry name" value="OMPA-like"/>
    <property type="match status" value="1"/>
</dbReference>
<keyword evidence="4" id="KW-1185">Reference proteome</keyword>
<evidence type="ECO:0008006" key="5">
    <source>
        <dbReference type="Google" id="ProtNLM"/>
    </source>
</evidence>
<evidence type="ECO:0000256" key="2">
    <source>
        <dbReference type="SAM" id="SignalP"/>
    </source>
</evidence>
<keyword evidence="2" id="KW-0732">Signal</keyword>
<name>A0A158IEM1_9BURK</name>
<dbReference type="EMBL" id="FCON02000023">
    <property type="protein sequence ID" value="SAL55025.1"/>
    <property type="molecule type" value="Genomic_DNA"/>
</dbReference>
<comment type="subcellular location">
    <subcellularLocation>
        <location evidence="1">Cell outer membrane</location>
    </subcellularLocation>
</comment>
<evidence type="ECO:0000256" key="1">
    <source>
        <dbReference type="ARBA" id="ARBA00004442"/>
    </source>
</evidence>
<accession>A0A158IEM1</accession>
<gene>
    <name evidence="3" type="ORF">AWB68_02658</name>
</gene>
<dbReference type="AlphaFoldDB" id="A0A158IEM1"/>
<proteinExistence type="predicted"/>
<dbReference type="Gene3D" id="2.40.160.20">
    <property type="match status" value="1"/>
</dbReference>
<dbReference type="RefSeq" id="WP_235028307.1">
    <property type="nucleotide sequence ID" value="NZ_FCON02000023.1"/>
</dbReference>
<dbReference type="InterPro" id="IPR011250">
    <property type="entry name" value="OMP/PagP_B-barrel"/>
</dbReference>
<evidence type="ECO:0000313" key="3">
    <source>
        <dbReference type="EMBL" id="SAL55025.1"/>
    </source>
</evidence>
<comment type="caution">
    <text evidence="3">The sequence shown here is derived from an EMBL/GenBank/DDBJ whole genome shotgun (WGS) entry which is preliminary data.</text>
</comment>
<evidence type="ECO:0000313" key="4">
    <source>
        <dbReference type="Proteomes" id="UP000054770"/>
    </source>
</evidence>